<dbReference type="EMBL" id="ADBL01001539">
    <property type="status" value="NOT_ANNOTATED_CDS"/>
    <property type="molecule type" value="Genomic_DNA"/>
</dbReference>
<reference evidence="4" key="1">
    <citation type="submission" date="2010-05" db="EMBL/GenBank/DDBJ databases">
        <title>The genome sequence of Magnaporthe poae strain ATCC 64411.</title>
        <authorList>
            <person name="Ma L.-J."/>
            <person name="Dead R."/>
            <person name="Young S."/>
            <person name="Zeng Q."/>
            <person name="Koehrsen M."/>
            <person name="Alvarado L."/>
            <person name="Berlin A."/>
            <person name="Chapman S.B."/>
            <person name="Chen Z."/>
            <person name="Freedman E."/>
            <person name="Gellesch M."/>
            <person name="Goldberg J."/>
            <person name="Griggs A."/>
            <person name="Gujja S."/>
            <person name="Heilman E.R."/>
            <person name="Heiman D."/>
            <person name="Hepburn T."/>
            <person name="Howarth C."/>
            <person name="Jen D."/>
            <person name="Larson L."/>
            <person name="Mehta T."/>
            <person name="Neiman D."/>
            <person name="Pearson M."/>
            <person name="Roberts A."/>
            <person name="Saif S."/>
            <person name="Shea T."/>
            <person name="Shenoy N."/>
            <person name="Sisk P."/>
            <person name="Stolte C."/>
            <person name="Sykes S."/>
            <person name="Walk T."/>
            <person name="White J."/>
            <person name="Yandava C."/>
            <person name="Haas B."/>
            <person name="Nusbaum C."/>
            <person name="Birren B."/>
        </authorList>
    </citation>
    <scope>NUCLEOTIDE SEQUENCE [LARGE SCALE GENOMIC DNA]</scope>
    <source>
        <strain evidence="4">ATCC 64411 / 73-15</strain>
    </source>
</reference>
<feature type="region of interest" description="Disordered" evidence="1">
    <location>
        <begin position="27"/>
        <end position="76"/>
    </location>
</feature>
<evidence type="ECO:0000256" key="1">
    <source>
        <dbReference type="SAM" id="MobiDB-lite"/>
    </source>
</evidence>
<reference evidence="2" key="3">
    <citation type="submission" date="2011-03" db="EMBL/GenBank/DDBJ databases">
        <title>Annotation of Magnaporthe poae ATCC 64411.</title>
        <authorList>
            <person name="Ma L.-J."/>
            <person name="Dead R."/>
            <person name="Young S.K."/>
            <person name="Zeng Q."/>
            <person name="Gargeya S."/>
            <person name="Fitzgerald M."/>
            <person name="Haas B."/>
            <person name="Abouelleil A."/>
            <person name="Alvarado L."/>
            <person name="Arachchi H.M."/>
            <person name="Berlin A."/>
            <person name="Brown A."/>
            <person name="Chapman S.B."/>
            <person name="Chen Z."/>
            <person name="Dunbar C."/>
            <person name="Freedman E."/>
            <person name="Gearin G."/>
            <person name="Gellesch M."/>
            <person name="Goldberg J."/>
            <person name="Griggs A."/>
            <person name="Gujja S."/>
            <person name="Heiman D."/>
            <person name="Howarth C."/>
            <person name="Larson L."/>
            <person name="Lui A."/>
            <person name="MacDonald P.J.P."/>
            <person name="Mehta T."/>
            <person name="Montmayeur A."/>
            <person name="Murphy C."/>
            <person name="Neiman D."/>
            <person name="Pearson M."/>
            <person name="Priest M."/>
            <person name="Roberts A."/>
            <person name="Saif S."/>
            <person name="Shea T."/>
            <person name="Shenoy N."/>
            <person name="Sisk P."/>
            <person name="Stolte C."/>
            <person name="Sykes S."/>
            <person name="Yandava C."/>
            <person name="Wortman J."/>
            <person name="Nusbaum C."/>
            <person name="Birren B."/>
        </authorList>
    </citation>
    <scope>NUCLEOTIDE SEQUENCE</scope>
    <source>
        <strain evidence="2">ATCC 64411</strain>
    </source>
</reference>
<sequence length="101" mass="11284">MRPNSAIFFDWPHGSFGSTALRTVQKQGRQSGNGTGLAGNTVVSNQGKHPSAHCKGTPQNQTRWRTPPPVPDAQGLPTRRFLQRTFCYPAPWTWFEFEPSD</sequence>
<accession>A0A0C4E1T2</accession>
<dbReference type="AlphaFoldDB" id="A0A0C4E1T2"/>
<organism evidence="3 4">
    <name type="scientific">Magnaporthiopsis poae (strain ATCC 64411 / 73-15)</name>
    <name type="common">Kentucky bluegrass fungus</name>
    <name type="synonym">Magnaporthe poae</name>
    <dbReference type="NCBI Taxonomy" id="644358"/>
    <lineage>
        <taxon>Eukaryota</taxon>
        <taxon>Fungi</taxon>
        <taxon>Dikarya</taxon>
        <taxon>Ascomycota</taxon>
        <taxon>Pezizomycotina</taxon>
        <taxon>Sordariomycetes</taxon>
        <taxon>Sordariomycetidae</taxon>
        <taxon>Magnaporthales</taxon>
        <taxon>Magnaporthaceae</taxon>
        <taxon>Magnaporthiopsis</taxon>
    </lineage>
</organism>
<reference evidence="3" key="4">
    <citation type="journal article" date="2015" name="G3 (Bethesda)">
        <title>Genome sequences of three phytopathogenic species of the Magnaporthaceae family of fungi.</title>
        <authorList>
            <person name="Okagaki L.H."/>
            <person name="Nunes C.C."/>
            <person name="Sailsbery J."/>
            <person name="Clay B."/>
            <person name="Brown D."/>
            <person name="John T."/>
            <person name="Oh Y."/>
            <person name="Young N."/>
            <person name="Fitzgerald M."/>
            <person name="Haas B.J."/>
            <person name="Zeng Q."/>
            <person name="Young S."/>
            <person name="Adiconis X."/>
            <person name="Fan L."/>
            <person name="Levin J.Z."/>
            <person name="Mitchell T.K."/>
            <person name="Okubara P.A."/>
            <person name="Farman M.L."/>
            <person name="Kohn L.M."/>
            <person name="Birren B."/>
            <person name="Ma L.-J."/>
            <person name="Dean R.A."/>
        </authorList>
    </citation>
    <scope>NUCLEOTIDE SEQUENCE</scope>
    <source>
        <strain evidence="3">ATCC 64411 / 73-15</strain>
    </source>
</reference>
<name>A0A0C4E1T2_MAGP6</name>
<dbReference type="EMBL" id="GL876970">
    <property type="protein sequence ID" value="KLU87351.1"/>
    <property type="molecule type" value="Genomic_DNA"/>
</dbReference>
<evidence type="ECO:0000313" key="3">
    <source>
        <dbReference type="EnsemblFungi" id="MAPG_06351T0"/>
    </source>
</evidence>
<keyword evidence="4" id="KW-1185">Reference proteome</keyword>
<dbReference type="VEuPathDB" id="FungiDB:MAPG_06351"/>
<proteinExistence type="predicted"/>
<evidence type="ECO:0000313" key="4">
    <source>
        <dbReference type="Proteomes" id="UP000011715"/>
    </source>
</evidence>
<reference evidence="3" key="5">
    <citation type="submission" date="2015-06" db="UniProtKB">
        <authorList>
            <consortium name="EnsemblFungi"/>
        </authorList>
    </citation>
    <scope>IDENTIFICATION</scope>
    <source>
        <strain evidence="3">ATCC 64411</strain>
    </source>
</reference>
<dbReference type="EnsemblFungi" id="MAPG_06351T0">
    <property type="protein sequence ID" value="MAPG_06351T0"/>
    <property type="gene ID" value="MAPG_06351"/>
</dbReference>
<protein>
    <submittedName>
        <fullName evidence="2 3">Uncharacterized protein</fullName>
    </submittedName>
</protein>
<gene>
    <name evidence="2" type="ORF">MAPG_06351</name>
</gene>
<reference evidence="2" key="2">
    <citation type="submission" date="2010-05" db="EMBL/GenBank/DDBJ databases">
        <title>The Genome Sequence of Magnaporthe poae strain ATCC 64411.</title>
        <authorList>
            <consortium name="The Broad Institute Genome Sequencing Platform"/>
            <consortium name="Broad Institute Genome Sequencing Center for Infectious Disease"/>
            <person name="Ma L.-J."/>
            <person name="Dead R."/>
            <person name="Young S."/>
            <person name="Zeng Q."/>
            <person name="Koehrsen M."/>
            <person name="Alvarado L."/>
            <person name="Berlin A."/>
            <person name="Chapman S.B."/>
            <person name="Chen Z."/>
            <person name="Freedman E."/>
            <person name="Gellesch M."/>
            <person name="Goldberg J."/>
            <person name="Griggs A."/>
            <person name="Gujja S."/>
            <person name="Heilman E.R."/>
            <person name="Heiman D."/>
            <person name="Hepburn T."/>
            <person name="Howarth C."/>
            <person name="Jen D."/>
            <person name="Larson L."/>
            <person name="Mehta T."/>
            <person name="Neiman D."/>
            <person name="Pearson M."/>
            <person name="Roberts A."/>
            <person name="Saif S."/>
            <person name="Shea T."/>
            <person name="Shenoy N."/>
            <person name="Sisk P."/>
            <person name="Stolte C."/>
            <person name="Sykes S."/>
            <person name="Walk T."/>
            <person name="White J."/>
            <person name="Yandava C."/>
            <person name="Haas B."/>
            <person name="Nusbaum C."/>
            <person name="Birren B."/>
        </authorList>
    </citation>
    <scope>NUCLEOTIDE SEQUENCE</scope>
    <source>
        <strain evidence="2">ATCC 64411</strain>
    </source>
</reference>
<dbReference type="Proteomes" id="UP000011715">
    <property type="component" value="Unassembled WGS sequence"/>
</dbReference>
<evidence type="ECO:0000313" key="2">
    <source>
        <dbReference type="EMBL" id="KLU87351.1"/>
    </source>
</evidence>